<evidence type="ECO:0000256" key="11">
    <source>
        <dbReference type="SAM" id="SignalP"/>
    </source>
</evidence>
<feature type="transmembrane region" description="Helical" evidence="10">
    <location>
        <begin position="296"/>
        <end position="318"/>
    </location>
</feature>
<accession>A0A3P6H6J1</accession>
<evidence type="ECO:0000256" key="7">
    <source>
        <dbReference type="ARBA" id="ARBA00022824"/>
    </source>
</evidence>
<dbReference type="PANTHER" id="PTHR22760:SF2">
    <property type="entry name" value="ALPHA-1,2-MANNOSYLTRANSFERASE ALG9"/>
    <property type="match status" value="1"/>
</dbReference>
<evidence type="ECO:0000313" key="13">
    <source>
        <dbReference type="Proteomes" id="UP000267029"/>
    </source>
</evidence>
<dbReference type="EC" id="2.4.1.-" evidence="10"/>
<keyword evidence="13" id="KW-1185">Reference proteome</keyword>
<dbReference type="STRING" id="53468.A0A3P6H6J1"/>
<dbReference type="GO" id="GO:0005789">
    <property type="term" value="C:endoplasmic reticulum membrane"/>
    <property type="evidence" value="ECO:0007669"/>
    <property type="project" value="UniProtKB-SubCell"/>
</dbReference>
<comment type="similarity">
    <text evidence="3 10">Belongs to the glycosyltransferase 22 family.</text>
</comment>
<feature type="chain" id="PRO_5018120035" description="Mannosyltransferase" evidence="11">
    <location>
        <begin position="18"/>
        <end position="491"/>
    </location>
</feature>
<evidence type="ECO:0000256" key="1">
    <source>
        <dbReference type="ARBA" id="ARBA00004477"/>
    </source>
</evidence>
<evidence type="ECO:0000313" key="12">
    <source>
        <dbReference type="EMBL" id="VDD83202.1"/>
    </source>
</evidence>
<keyword evidence="11" id="KW-0732">Signal</keyword>
<evidence type="ECO:0000256" key="5">
    <source>
        <dbReference type="ARBA" id="ARBA00022679"/>
    </source>
</evidence>
<evidence type="ECO:0000256" key="4">
    <source>
        <dbReference type="ARBA" id="ARBA00022676"/>
    </source>
</evidence>
<organism evidence="12 13">
    <name type="scientific">Mesocestoides corti</name>
    <name type="common">Flatworm</name>
    <dbReference type="NCBI Taxonomy" id="53468"/>
    <lineage>
        <taxon>Eukaryota</taxon>
        <taxon>Metazoa</taxon>
        <taxon>Spiralia</taxon>
        <taxon>Lophotrochozoa</taxon>
        <taxon>Platyhelminthes</taxon>
        <taxon>Cestoda</taxon>
        <taxon>Eucestoda</taxon>
        <taxon>Cyclophyllidea</taxon>
        <taxon>Mesocestoididae</taxon>
        <taxon>Mesocestoides</taxon>
    </lineage>
</organism>
<protein>
    <recommendedName>
        <fullName evidence="10">Mannosyltransferase</fullName>
        <ecNumber evidence="10">2.4.1.-</ecNumber>
    </recommendedName>
</protein>
<keyword evidence="8 10" id="KW-1133">Transmembrane helix</keyword>
<sequence length="491" mass="56227">MPFLLFLTIQNVLNVLAALCSTLWNNINDCDETFNYLEPLGFIIAPQNNTGFQTWEYSPQFGLRSYLYLWFIGWPAFLSAHLGLSGWFQFFVVRLFLSLLSYLFPENPFKRCTFGIIFSIVHCFSPGSFISSSSSVPSALAASVTSLMLSAWISGHLFYSVGAVAFSSIVLWPFSACLGIPLAVSFLLSGMVYQFVTFSVFWGLVFIFPMLLIDGLYYGRLICPAWNIVAYNVLSSLKNRSLSQLYGTEPASFYVNNYLLNYNVAIIFVLNFGILTFLYLLLKHCNKTAETFHQKALKLFFVSSAPFLIWNVVFFSQSHKEERFLFPCFPCIDLLVTLILALIQGYSAPMFLTQHLPFNDDPRVLCIGRDWHHFPSHFLLPGGNTGWRVNFLRSDFDGQLPGKYTEGVGVFNATRSPSSHFNDMNLPEEGTYFNVDKCDYIFDRFSKPGKNEVQYSDDAKTWFRRAFYLPFLFKSGNVWNDMHILERIKYP</sequence>
<feature type="transmembrane region" description="Helical" evidence="10">
    <location>
        <begin position="262"/>
        <end position="282"/>
    </location>
</feature>
<dbReference type="UniPathway" id="UPA00378"/>
<keyword evidence="6 10" id="KW-0812">Transmembrane</keyword>
<keyword evidence="9 10" id="KW-0472">Membrane</keyword>
<comment type="pathway">
    <text evidence="2">Protein modification; protein glycosylation.</text>
</comment>
<evidence type="ECO:0000256" key="3">
    <source>
        <dbReference type="ARBA" id="ARBA00007063"/>
    </source>
</evidence>
<comment type="subcellular location">
    <subcellularLocation>
        <location evidence="1 10">Endoplasmic reticulum membrane</location>
        <topology evidence="1 10">Multi-pass membrane protein</topology>
    </subcellularLocation>
</comment>
<evidence type="ECO:0000256" key="8">
    <source>
        <dbReference type="ARBA" id="ARBA00022989"/>
    </source>
</evidence>
<evidence type="ECO:0000256" key="9">
    <source>
        <dbReference type="ARBA" id="ARBA00023136"/>
    </source>
</evidence>
<dbReference type="AlphaFoldDB" id="A0A3P6H6J1"/>
<dbReference type="PANTHER" id="PTHR22760">
    <property type="entry name" value="GLYCOSYLTRANSFERASE"/>
    <property type="match status" value="1"/>
</dbReference>
<keyword evidence="5" id="KW-0808">Transferase</keyword>
<gene>
    <name evidence="12" type="ORF">MCOS_LOCUS9205</name>
</gene>
<dbReference type="GO" id="GO:0006487">
    <property type="term" value="P:protein N-linked glycosylation"/>
    <property type="evidence" value="ECO:0007669"/>
    <property type="project" value="TreeGrafter"/>
</dbReference>
<dbReference type="Proteomes" id="UP000267029">
    <property type="component" value="Unassembled WGS sequence"/>
</dbReference>
<dbReference type="InterPro" id="IPR005599">
    <property type="entry name" value="GPI_mannosylTrfase"/>
</dbReference>
<reference evidence="12 13" key="1">
    <citation type="submission" date="2018-10" db="EMBL/GenBank/DDBJ databases">
        <authorList>
            <consortium name="Pathogen Informatics"/>
        </authorList>
    </citation>
    <scope>NUCLEOTIDE SEQUENCE [LARGE SCALE GENOMIC DNA]</scope>
</reference>
<feature type="transmembrane region" description="Helical" evidence="10">
    <location>
        <begin position="324"/>
        <end position="343"/>
    </location>
</feature>
<feature type="transmembrane region" description="Helical" evidence="10">
    <location>
        <begin position="186"/>
        <end position="212"/>
    </location>
</feature>
<dbReference type="EMBL" id="UXSR01005663">
    <property type="protein sequence ID" value="VDD83202.1"/>
    <property type="molecule type" value="Genomic_DNA"/>
</dbReference>
<dbReference type="GO" id="GO:0000026">
    <property type="term" value="F:alpha-1,2-mannosyltransferase activity"/>
    <property type="evidence" value="ECO:0007669"/>
    <property type="project" value="TreeGrafter"/>
</dbReference>
<keyword evidence="7 10" id="KW-0256">Endoplasmic reticulum</keyword>
<evidence type="ECO:0000256" key="10">
    <source>
        <dbReference type="RuleBase" id="RU363075"/>
    </source>
</evidence>
<keyword evidence="4 10" id="KW-0328">Glycosyltransferase</keyword>
<feature type="transmembrane region" description="Helical" evidence="10">
    <location>
        <begin position="67"/>
        <end position="100"/>
    </location>
</feature>
<evidence type="ECO:0000256" key="6">
    <source>
        <dbReference type="ARBA" id="ARBA00022692"/>
    </source>
</evidence>
<proteinExistence type="inferred from homology"/>
<dbReference type="OrthoDB" id="497541at2759"/>
<evidence type="ECO:0000256" key="2">
    <source>
        <dbReference type="ARBA" id="ARBA00004922"/>
    </source>
</evidence>
<name>A0A3P6H6J1_MESCO</name>
<feature type="signal peptide" evidence="11">
    <location>
        <begin position="1"/>
        <end position="17"/>
    </location>
</feature>
<dbReference type="Pfam" id="PF03901">
    <property type="entry name" value="Glyco_transf_22"/>
    <property type="match status" value="1"/>
</dbReference>